<organism evidence="1 2">
    <name type="scientific">Actinomadura logoneensis</name>
    <dbReference type="NCBI Taxonomy" id="2293572"/>
    <lineage>
        <taxon>Bacteria</taxon>
        <taxon>Bacillati</taxon>
        <taxon>Actinomycetota</taxon>
        <taxon>Actinomycetes</taxon>
        <taxon>Streptosporangiales</taxon>
        <taxon>Thermomonosporaceae</taxon>
        <taxon>Actinomadura</taxon>
    </lineage>
</organism>
<keyword evidence="2" id="KW-1185">Reference proteome</keyword>
<evidence type="ECO:0000313" key="1">
    <source>
        <dbReference type="EMBL" id="RFU43302.1"/>
    </source>
</evidence>
<dbReference type="Pfam" id="PF02575">
    <property type="entry name" value="YbaB_DNA_bd"/>
    <property type="match status" value="1"/>
</dbReference>
<name>A0A372JTF3_9ACTN</name>
<accession>A0A372JTF3</accession>
<sequence length="108" mass="11773">MGMGDLDEAANRMSIIEDQVTEYTNRLDSAFALVSSSFFVGEIGDGLGTVVINGAGDLVEVNFAPERVCETRAQELSEKLMAALASARAEKFERLRGDLKRAAREIIF</sequence>
<evidence type="ECO:0000313" key="2">
    <source>
        <dbReference type="Proteomes" id="UP000261811"/>
    </source>
</evidence>
<reference evidence="1 2" key="1">
    <citation type="submission" date="2018-08" db="EMBL/GenBank/DDBJ databases">
        <title>Actinomadura jelena sp. nov., a novel Actinomycete isolated from soil in Chad.</title>
        <authorList>
            <person name="Shi L."/>
        </authorList>
    </citation>
    <scope>NUCLEOTIDE SEQUENCE [LARGE SCALE GENOMIC DNA]</scope>
    <source>
        <strain evidence="1 2">NEAU-G17</strain>
    </source>
</reference>
<dbReference type="AlphaFoldDB" id="A0A372JTF3"/>
<protein>
    <submittedName>
        <fullName evidence="1">YbaB/EbfC family DNA-binding protein</fullName>
    </submittedName>
</protein>
<dbReference type="SUPFAM" id="SSF82607">
    <property type="entry name" value="YbaB-like"/>
    <property type="match status" value="1"/>
</dbReference>
<dbReference type="InterPro" id="IPR036894">
    <property type="entry name" value="YbaB-like_sf"/>
</dbReference>
<dbReference type="GO" id="GO:0003677">
    <property type="term" value="F:DNA binding"/>
    <property type="evidence" value="ECO:0007669"/>
    <property type="project" value="UniProtKB-KW"/>
</dbReference>
<comment type="caution">
    <text evidence="1">The sequence shown here is derived from an EMBL/GenBank/DDBJ whole genome shotgun (WGS) entry which is preliminary data.</text>
</comment>
<dbReference type="InterPro" id="IPR004401">
    <property type="entry name" value="YbaB/EbfC"/>
</dbReference>
<dbReference type="Proteomes" id="UP000261811">
    <property type="component" value="Unassembled WGS sequence"/>
</dbReference>
<keyword evidence="1" id="KW-0238">DNA-binding</keyword>
<proteinExistence type="predicted"/>
<gene>
    <name evidence="1" type="ORF">DZF91_01830</name>
</gene>
<dbReference type="EMBL" id="QURH01000034">
    <property type="protein sequence ID" value="RFU43302.1"/>
    <property type="molecule type" value="Genomic_DNA"/>
</dbReference>
<dbReference type="Gene3D" id="3.30.1310.10">
    <property type="entry name" value="Nucleoid-associated protein YbaB-like domain"/>
    <property type="match status" value="1"/>
</dbReference>